<dbReference type="PROSITE" id="PS00903">
    <property type="entry name" value="CYT_DCMP_DEAMINASES_1"/>
    <property type="match status" value="1"/>
</dbReference>
<dbReference type="InterPro" id="IPR028883">
    <property type="entry name" value="tRNA_aden_deaminase"/>
</dbReference>
<keyword evidence="5 8" id="KW-0378">Hydrolase</keyword>
<evidence type="ECO:0000313" key="10">
    <source>
        <dbReference type="EMBL" id="MDR7305188.1"/>
    </source>
</evidence>
<feature type="binding site" evidence="8">
    <location>
        <position position="92"/>
    </location>
    <ligand>
        <name>Zn(2+)</name>
        <dbReference type="ChEBI" id="CHEBI:29105"/>
        <note>catalytic</note>
    </ligand>
</feature>
<evidence type="ECO:0000313" key="11">
    <source>
        <dbReference type="Proteomes" id="UP001268089"/>
    </source>
</evidence>
<dbReference type="EMBL" id="JAVDXO010000001">
    <property type="protein sequence ID" value="MDR7305188.1"/>
    <property type="molecule type" value="Genomic_DNA"/>
</dbReference>
<sequence length="417" mass="44491">MIEADLMSNDLHFMRMAIEQAQYAGAAGEVPVGAVVVKDGVVLGVGCNAPIRTHDPSAHAEIVALRAAAAALGNYRLDGCDLYVTLEPCAMCAGAMLHARIRRVVFGAMDPKTGAAGSVINVFANNDLNHHARAEGGVLASSCASLLHDFFAQKRAEKARLAYPLREDALRTPDRCFDGVPDYPWAPHYVNDLPILGGLRMHYLDEGLSGSNRTILCLHGYPTWSFLFRKMVPSLVAAGYRVIAPDLVGFGKSDKPKKPEFHTMAFHRDSLVALIQSMGLYDVVIVGQGEGSELAKALEQAVPGRIGGVVALQPQQKNRSPGVPNRPPDAGAVVAEQVPHLSEAERFAYQAPFVDAGYCAALRALHPGSKTAWPKASHLDTTHSATALTAATLAQVGDFLPEAGDEVAQKLLAHIQA</sequence>
<dbReference type="InterPro" id="IPR016193">
    <property type="entry name" value="Cytidine_deaminase-like"/>
</dbReference>
<feature type="domain" description="CMP/dCMP-type deaminase" evidence="9">
    <location>
        <begin position="8"/>
        <end position="119"/>
    </location>
</feature>
<dbReference type="HAMAP" id="MF_00972">
    <property type="entry name" value="tRNA_aden_deaminase"/>
    <property type="match status" value="1"/>
</dbReference>
<reference evidence="10 11" key="1">
    <citation type="submission" date="2023-07" db="EMBL/GenBank/DDBJ databases">
        <title>Sorghum-associated microbial communities from plants grown in Nebraska, USA.</title>
        <authorList>
            <person name="Schachtman D."/>
        </authorList>
    </citation>
    <scope>NUCLEOTIDE SEQUENCE [LARGE SCALE GENOMIC DNA]</scope>
    <source>
        <strain evidence="10 11">BE308</strain>
    </source>
</reference>
<comment type="similarity">
    <text evidence="1">Belongs to the cytidine and deoxycytidylate deaminase family. ADAT2 subfamily.</text>
</comment>
<evidence type="ECO:0000256" key="2">
    <source>
        <dbReference type="ARBA" id="ARBA00011738"/>
    </source>
</evidence>
<dbReference type="PROSITE" id="PS51747">
    <property type="entry name" value="CYT_DCMP_DEAMINASES_2"/>
    <property type="match status" value="1"/>
</dbReference>
<comment type="function">
    <text evidence="8">Catalyzes the deamination of adenosine to inosine at the wobble position 34 of tRNA(Arg2).</text>
</comment>
<keyword evidence="3 8" id="KW-0819">tRNA processing</keyword>
<comment type="subunit">
    <text evidence="2 8">Homodimer.</text>
</comment>
<dbReference type="PANTHER" id="PTHR11079">
    <property type="entry name" value="CYTOSINE DEAMINASE FAMILY MEMBER"/>
    <property type="match status" value="1"/>
</dbReference>
<keyword evidence="6 8" id="KW-0862">Zinc</keyword>
<dbReference type="PRINTS" id="PR00412">
    <property type="entry name" value="EPOXHYDRLASE"/>
</dbReference>
<dbReference type="Proteomes" id="UP001268089">
    <property type="component" value="Unassembled WGS sequence"/>
</dbReference>
<dbReference type="Pfam" id="PF00561">
    <property type="entry name" value="Abhydrolase_1"/>
    <property type="match status" value="1"/>
</dbReference>
<dbReference type="NCBIfam" id="NF008113">
    <property type="entry name" value="PRK10860.1"/>
    <property type="match status" value="1"/>
</dbReference>
<dbReference type="InterPro" id="IPR000073">
    <property type="entry name" value="AB_hydrolase_1"/>
</dbReference>
<protein>
    <recommendedName>
        <fullName evidence="8">tRNA-specific adenosine deaminase</fullName>
        <ecNumber evidence="8">3.5.4.33</ecNumber>
    </recommendedName>
</protein>
<evidence type="ECO:0000256" key="6">
    <source>
        <dbReference type="ARBA" id="ARBA00022833"/>
    </source>
</evidence>
<name>A0ABU1ZI33_9BURK</name>
<dbReference type="RefSeq" id="WP_310339092.1">
    <property type="nucleotide sequence ID" value="NZ_JAVDXO010000001.1"/>
</dbReference>
<dbReference type="InterPro" id="IPR016192">
    <property type="entry name" value="APOBEC/CMP_deaminase_Zn-bd"/>
</dbReference>
<feature type="active site" description="Proton donor" evidence="8">
    <location>
        <position position="61"/>
    </location>
</feature>
<evidence type="ECO:0000256" key="3">
    <source>
        <dbReference type="ARBA" id="ARBA00022694"/>
    </source>
</evidence>
<dbReference type="InterPro" id="IPR002125">
    <property type="entry name" value="CMP_dCMP_dom"/>
</dbReference>
<dbReference type="GO" id="GO:0052717">
    <property type="term" value="F:tRNA-specific adenosine-34 deaminase activity"/>
    <property type="evidence" value="ECO:0007669"/>
    <property type="project" value="UniProtKB-EC"/>
</dbReference>
<comment type="cofactor">
    <cofactor evidence="8">
        <name>Zn(2+)</name>
        <dbReference type="ChEBI" id="CHEBI:29105"/>
    </cofactor>
    <text evidence="8">Binds 1 zinc ion per subunit.</text>
</comment>
<proteinExistence type="inferred from homology"/>
<evidence type="ECO:0000259" key="9">
    <source>
        <dbReference type="PROSITE" id="PS51747"/>
    </source>
</evidence>
<dbReference type="CDD" id="cd01285">
    <property type="entry name" value="nucleoside_deaminase"/>
    <property type="match status" value="1"/>
</dbReference>
<dbReference type="InterPro" id="IPR029058">
    <property type="entry name" value="AB_hydrolase_fold"/>
</dbReference>
<dbReference type="SUPFAM" id="SSF53474">
    <property type="entry name" value="alpha/beta-Hydrolases"/>
    <property type="match status" value="1"/>
</dbReference>
<accession>A0ABU1ZI33</accession>
<organism evidence="10 11">
    <name type="scientific">Rhodoferax saidenbachensis</name>
    <dbReference type="NCBI Taxonomy" id="1484693"/>
    <lineage>
        <taxon>Bacteria</taxon>
        <taxon>Pseudomonadati</taxon>
        <taxon>Pseudomonadota</taxon>
        <taxon>Betaproteobacteria</taxon>
        <taxon>Burkholderiales</taxon>
        <taxon>Comamonadaceae</taxon>
        <taxon>Rhodoferax</taxon>
    </lineage>
</organism>
<dbReference type="Gene3D" id="3.40.140.10">
    <property type="entry name" value="Cytidine Deaminase, domain 2"/>
    <property type="match status" value="1"/>
</dbReference>
<gene>
    <name evidence="8" type="primary">tadA</name>
    <name evidence="10" type="ORF">J2X15_000454</name>
</gene>
<evidence type="ECO:0000256" key="8">
    <source>
        <dbReference type="HAMAP-Rule" id="MF_00972"/>
    </source>
</evidence>
<comment type="catalytic activity">
    <reaction evidence="7 8">
        <text>adenosine(34) in tRNA + H2O + H(+) = inosine(34) in tRNA + NH4(+)</text>
        <dbReference type="Rhea" id="RHEA:43168"/>
        <dbReference type="Rhea" id="RHEA-COMP:10373"/>
        <dbReference type="Rhea" id="RHEA-COMP:10374"/>
        <dbReference type="ChEBI" id="CHEBI:15377"/>
        <dbReference type="ChEBI" id="CHEBI:15378"/>
        <dbReference type="ChEBI" id="CHEBI:28938"/>
        <dbReference type="ChEBI" id="CHEBI:74411"/>
        <dbReference type="ChEBI" id="CHEBI:82852"/>
        <dbReference type="EC" id="3.5.4.33"/>
    </reaction>
</comment>
<evidence type="ECO:0000256" key="1">
    <source>
        <dbReference type="ARBA" id="ARBA00010669"/>
    </source>
</evidence>
<feature type="binding site" evidence="8">
    <location>
        <position position="89"/>
    </location>
    <ligand>
        <name>Zn(2+)</name>
        <dbReference type="ChEBI" id="CHEBI:29105"/>
        <note>catalytic</note>
    </ligand>
</feature>
<comment type="caution">
    <text evidence="10">The sequence shown here is derived from an EMBL/GenBank/DDBJ whole genome shotgun (WGS) entry which is preliminary data.</text>
</comment>
<keyword evidence="11" id="KW-1185">Reference proteome</keyword>
<dbReference type="PANTHER" id="PTHR11079:SF202">
    <property type="entry name" value="TRNA-SPECIFIC ADENOSINE DEAMINASE"/>
    <property type="match status" value="1"/>
</dbReference>
<dbReference type="Pfam" id="PF00383">
    <property type="entry name" value="dCMP_cyt_deam_1"/>
    <property type="match status" value="1"/>
</dbReference>
<keyword evidence="4 8" id="KW-0479">Metal-binding</keyword>
<evidence type="ECO:0000256" key="5">
    <source>
        <dbReference type="ARBA" id="ARBA00022801"/>
    </source>
</evidence>
<dbReference type="PRINTS" id="PR00111">
    <property type="entry name" value="ABHYDROLASE"/>
</dbReference>
<feature type="binding site" evidence="8">
    <location>
        <position position="59"/>
    </location>
    <ligand>
        <name>Zn(2+)</name>
        <dbReference type="ChEBI" id="CHEBI:29105"/>
        <note>catalytic</note>
    </ligand>
</feature>
<evidence type="ECO:0000256" key="7">
    <source>
        <dbReference type="ARBA" id="ARBA00048045"/>
    </source>
</evidence>
<dbReference type="EC" id="3.5.4.33" evidence="8"/>
<dbReference type="SUPFAM" id="SSF53927">
    <property type="entry name" value="Cytidine deaminase-like"/>
    <property type="match status" value="1"/>
</dbReference>
<evidence type="ECO:0000256" key="4">
    <source>
        <dbReference type="ARBA" id="ARBA00022723"/>
    </source>
</evidence>
<dbReference type="InterPro" id="IPR000639">
    <property type="entry name" value="Epox_hydrolase-like"/>
</dbReference>
<dbReference type="Gene3D" id="3.40.50.1820">
    <property type="entry name" value="alpha/beta hydrolase"/>
    <property type="match status" value="1"/>
</dbReference>